<dbReference type="EMBL" id="AYSO01000013">
    <property type="protein sequence ID" value="KIE47707.1"/>
    <property type="molecule type" value="Genomic_DNA"/>
</dbReference>
<evidence type="ECO:0000313" key="3">
    <source>
        <dbReference type="Proteomes" id="UP000031366"/>
    </source>
</evidence>
<reference evidence="2 3" key="1">
    <citation type="journal article" date="2015" name="Infect. Genet. Evol.">
        <title>Genomic sequences of six botulinum neurotoxin-producing strains representing three clostridial species illustrate the mobility and diversity of botulinum neurotoxin genes.</title>
        <authorList>
            <person name="Smith T.J."/>
            <person name="Hill K.K."/>
            <person name="Xie G."/>
            <person name="Foley B.T."/>
            <person name="Williamson C.H."/>
            <person name="Foster J.T."/>
            <person name="Johnson S.L."/>
            <person name="Chertkov O."/>
            <person name="Teshima H."/>
            <person name="Gibbons H.S."/>
            <person name="Johnsky L.A."/>
            <person name="Karavis M.A."/>
            <person name="Smith L.A."/>
        </authorList>
    </citation>
    <scope>NUCLEOTIDE SEQUENCE [LARGE SCALE GENOMIC DNA]</scope>
    <source>
        <strain evidence="2 3">CDC 2741</strain>
    </source>
</reference>
<sequence length="357" mass="40871">MKQSAIKIDKEVSNMSIYSFPAEGKKHEGTWLSWPHQYTYGREHRDNVEGIWIEMVHALHTGEKVHIIAYNETEKQRITNLLIDERINMTMIDFVIARSDDFWSRDIGPMFVYDENDVLTIINFAFDGWGKKTPYEYDDKIPVAVAKAKGYPIVTVPDFVLEGGAVELDGAGTLMTCKSSVVSKNRNPEMTVEQAEEYLRKYLGATNFIWLEGVTDKDITDAHIDGTARFYDDKTLLTVSKEEFFDLYEDILESDYEKLIFAKNAKGEPYKIVELPLTSKNVEGLEYKGSYLNYYIGNEVILLPVYNDVNDEVAIGILSELYEDREIIPIDVTNLYQHGGMLHCVTQQQPLGKINKV</sequence>
<gene>
    <name evidence="2" type="ORF">U732_3685</name>
</gene>
<accession>A0A0C1R2I5</accession>
<dbReference type="GO" id="GO:0047632">
    <property type="term" value="F:agmatine deiminase activity"/>
    <property type="evidence" value="ECO:0007669"/>
    <property type="project" value="TreeGrafter"/>
</dbReference>
<dbReference type="PANTHER" id="PTHR31377">
    <property type="entry name" value="AGMATINE DEIMINASE-RELATED"/>
    <property type="match status" value="1"/>
</dbReference>
<keyword evidence="3" id="KW-1185">Reference proteome</keyword>
<dbReference type="GO" id="GO:0004668">
    <property type="term" value="F:protein-arginine deiminase activity"/>
    <property type="evidence" value="ECO:0007669"/>
    <property type="project" value="InterPro"/>
</dbReference>
<dbReference type="RefSeq" id="WP_202812747.1">
    <property type="nucleotide sequence ID" value="NZ_AYSO01000013.1"/>
</dbReference>
<dbReference type="AlphaFoldDB" id="A0A0C1R2I5"/>
<dbReference type="Pfam" id="PF04371">
    <property type="entry name" value="PAD_porph"/>
    <property type="match status" value="1"/>
</dbReference>
<dbReference type="GO" id="GO:0009446">
    <property type="term" value="P:putrescine biosynthetic process"/>
    <property type="evidence" value="ECO:0007669"/>
    <property type="project" value="InterPro"/>
</dbReference>
<dbReference type="PANTHER" id="PTHR31377:SF0">
    <property type="entry name" value="AGMATINE DEIMINASE-RELATED"/>
    <property type="match status" value="1"/>
</dbReference>
<dbReference type="InterPro" id="IPR007466">
    <property type="entry name" value="Peptidyl-Arg-deiminase_porph"/>
</dbReference>
<proteinExistence type="predicted"/>
<dbReference type="Proteomes" id="UP000031366">
    <property type="component" value="Unassembled WGS sequence"/>
</dbReference>
<comment type="caution">
    <text evidence="2">The sequence shown here is derived from an EMBL/GenBank/DDBJ whole genome shotgun (WGS) entry which is preliminary data.</text>
</comment>
<evidence type="ECO:0000313" key="2">
    <source>
        <dbReference type="EMBL" id="KIE47707.1"/>
    </source>
</evidence>
<evidence type="ECO:0000256" key="1">
    <source>
        <dbReference type="ARBA" id="ARBA00022801"/>
    </source>
</evidence>
<name>A0A0C1R2I5_9CLOT</name>
<dbReference type="SUPFAM" id="SSF55909">
    <property type="entry name" value="Pentein"/>
    <property type="match status" value="1"/>
</dbReference>
<keyword evidence="1" id="KW-0378">Hydrolase</keyword>
<organism evidence="2 3">
    <name type="scientific">Clostridium argentinense CDC 2741</name>
    <dbReference type="NCBI Taxonomy" id="1418104"/>
    <lineage>
        <taxon>Bacteria</taxon>
        <taxon>Bacillati</taxon>
        <taxon>Bacillota</taxon>
        <taxon>Clostridia</taxon>
        <taxon>Eubacteriales</taxon>
        <taxon>Clostridiaceae</taxon>
        <taxon>Clostridium</taxon>
    </lineage>
</organism>
<dbReference type="STRING" id="29341.RSJ17_17545"/>
<protein>
    <submittedName>
        <fullName evidence="2">Porphyromonas-type peptidyl-arginine deiminase family protein</fullName>
    </submittedName>
</protein>
<dbReference type="Gene3D" id="3.75.10.10">
    <property type="entry name" value="L-arginine/glycine Amidinotransferase, Chain A"/>
    <property type="match status" value="1"/>
</dbReference>